<dbReference type="CDD" id="cd08422">
    <property type="entry name" value="PBP2_CrgA_like"/>
    <property type="match status" value="1"/>
</dbReference>
<dbReference type="Gene3D" id="3.40.190.290">
    <property type="match status" value="1"/>
</dbReference>
<organism evidence="6 7">
    <name type="scientific">Paracoccus angustae</name>
    <dbReference type="NCBI Taxonomy" id="1671480"/>
    <lineage>
        <taxon>Bacteria</taxon>
        <taxon>Pseudomonadati</taxon>
        <taxon>Pseudomonadota</taxon>
        <taxon>Alphaproteobacteria</taxon>
        <taxon>Rhodobacterales</taxon>
        <taxon>Paracoccaceae</taxon>
        <taxon>Paracoccus</taxon>
    </lineage>
</organism>
<sequence>MLIENIALFRSIASLGTLSATARQMGVPVMTVSRRLASLESEVGVRLFHRTSRSVSLTPEGEAFLPYAISLLETHDAALAALAAGDSGLQGVLKVTAPNLIGRSIIVPALTRLMADNPLLKVDLTLTDGIVDLAGTGLDLAIRVSPLNSSELIATRLATNPRVLCAAPDYIRRFGKPAVVADLVGHPCLTLHGIPSWPFRIGEEIRWIRVNGPFTANSIEAIRAACRDGAGLAVMTYWDVEECLRQGCLERIEMKDAELPELGMWGVYPTRRQIPRRTRAVMDAIKAHLIQQET</sequence>
<evidence type="ECO:0000313" key="7">
    <source>
        <dbReference type="Proteomes" id="UP001595539"/>
    </source>
</evidence>
<comment type="similarity">
    <text evidence="1">Belongs to the LysR transcriptional regulatory family.</text>
</comment>
<dbReference type="InterPro" id="IPR036390">
    <property type="entry name" value="WH_DNA-bd_sf"/>
</dbReference>
<dbReference type="SUPFAM" id="SSF46785">
    <property type="entry name" value="Winged helix' DNA-binding domain"/>
    <property type="match status" value="1"/>
</dbReference>
<accession>A0ABV7U8V7</accession>
<dbReference type="InterPro" id="IPR058163">
    <property type="entry name" value="LysR-type_TF_proteobact-type"/>
</dbReference>
<evidence type="ECO:0000256" key="3">
    <source>
        <dbReference type="ARBA" id="ARBA00023125"/>
    </source>
</evidence>
<feature type="domain" description="HTH lysR-type" evidence="5">
    <location>
        <begin position="1"/>
        <end position="58"/>
    </location>
</feature>
<keyword evidence="7" id="KW-1185">Reference proteome</keyword>
<evidence type="ECO:0000256" key="1">
    <source>
        <dbReference type="ARBA" id="ARBA00009437"/>
    </source>
</evidence>
<dbReference type="PROSITE" id="PS50931">
    <property type="entry name" value="HTH_LYSR"/>
    <property type="match status" value="1"/>
</dbReference>
<comment type="caution">
    <text evidence="6">The sequence shown here is derived from an EMBL/GenBank/DDBJ whole genome shotgun (WGS) entry which is preliminary data.</text>
</comment>
<evidence type="ECO:0000313" key="6">
    <source>
        <dbReference type="EMBL" id="MFC3631572.1"/>
    </source>
</evidence>
<dbReference type="InterPro" id="IPR005119">
    <property type="entry name" value="LysR_subst-bd"/>
</dbReference>
<evidence type="ECO:0000256" key="4">
    <source>
        <dbReference type="ARBA" id="ARBA00023163"/>
    </source>
</evidence>
<dbReference type="Pfam" id="PF00126">
    <property type="entry name" value="HTH_1"/>
    <property type="match status" value="1"/>
</dbReference>
<dbReference type="Pfam" id="PF03466">
    <property type="entry name" value="LysR_substrate"/>
    <property type="match status" value="1"/>
</dbReference>
<keyword evidence="4" id="KW-0804">Transcription</keyword>
<gene>
    <name evidence="6" type="ORF">ACFOM8_19255</name>
</gene>
<dbReference type="InterPro" id="IPR036388">
    <property type="entry name" value="WH-like_DNA-bd_sf"/>
</dbReference>
<evidence type="ECO:0000259" key="5">
    <source>
        <dbReference type="PROSITE" id="PS50931"/>
    </source>
</evidence>
<evidence type="ECO:0000256" key="2">
    <source>
        <dbReference type="ARBA" id="ARBA00023015"/>
    </source>
</evidence>
<dbReference type="SUPFAM" id="SSF53850">
    <property type="entry name" value="Periplasmic binding protein-like II"/>
    <property type="match status" value="1"/>
</dbReference>
<dbReference type="PANTHER" id="PTHR30537:SF5">
    <property type="entry name" value="HTH-TYPE TRANSCRIPTIONAL ACTIVATOR TTDR-RELATED"/>
    <property type="match status" value="1"/>
</dbReference>
<reference evidence="7" key="1">
    <citation type="journal article" date="2019" name="Int. J. Syst. Evol. Microbiol.">
        <title>The Global Catalogue of Microorganisms (GCM) 10K type strain sequencing project: providing services to taxonomists for standard genome sequencing and annotation.</title>
        <authorList>
            <consortium name="The Broad Institute Genomics Platform"/>
            <consortium name="The Broad Institute Genome Sequencing Center for Infectious Disease"/>
            <person name="Wu L."/>
            <person name="Ma J."/>
        </authorList>
    </citation>
    <scope>NUCLEOTIDE SEQUENCE [LARGE SCALE GENOMIC DNA]</scope>
    <source>
        <strain evidence="7">KCTC 42473</strain>
    </source>
</reference>
<dbReference type="EMBL" id="JBHRXY010000034">
    <property type="protein sequence ID" value="MFC3631572.1"/>
    <property type="molecule type" value="Genomic_DNA"/>
</dbReference>
<dbReference type="RefSeq" id="WP_377763904.1">
    <property type="nucleotide sequence ID" value="NZ_JBHRXY010000034.1"/>
</dbReference>
<dbReference type="PANTHER" id="PTHR30537">
    <property type="entry name" value="HTH-TYPE TRANSCRIPTIONAL REGULATOR"/>
    <property type="match status" value="1"/>
</dbReference>
<proteinExistence type="inferred from homology"/>
<keyword evidence="3" id="KW-0238">DNA-binding</keyword>
<dbReference type="Proteomes" id="UP001595539">
    <property type="component" value="Unassembled WGS sequence"/>
</dbReference>
<name>A0ABV7U8V7_9RHOB</name>
<keyword evidence="2" id="KW-0805">Transcription regulation</keyword>
<protein>
    <submittedName>
        <fullName evidence="6">LysR family transcriptional regulator</fullName>
    </submittedName>
</protein>
<dbReference type="Gene3D" id="1.10.10.10">
    <property type="entry name" value="Winged helix-like DNA-binding domain superfamily/Winged helix DNA-binding domain"/>
    <property type="match status" value="1"/>
</dbReference>
<dbReference type="InterPro" id="IPR000847">
    <property type="entry name" value="LysR_HTH_N"/>
</dbReference>